<proteinExistence type="predicted"/>
<gene>
    <name evidence="2" type="ORF">BaRGS_00004385</name>
</gene>
<name>A0ABD0LZS4_9CAEN</name>
<keyword evidence="3" id="KW-1185">Reference proteome</keyword>
<protein>
    <submittedName>
        <fullName evidence="2">Uncharacterized protein</fullName>
    </submittedName>
</protein>
<reference evidence="2 3" key="1">
    <citation type="journal article" date="2023" name="Sci. Data">
        <title>Genome assembly of the Korean intertidal mud-creeper Batillaria attramentaria.</title>
        <authorList>
            <person name="Patra A.K."/>
            <person name="Ho P.T."/>
            <person name="Jun S."/>
            <person name="Lee S.J."/>
            <person name="Kim Y."/>
            <person name="Won Y.J."/>
        </authorList>
    </citation>
    <scope>NUCLEOTIDE SEQUENCE [LARGE SCALE GENOMIC DNA]</scope>
    <source>
        <strain evidence="2">Wonlab-2016</strain>
    </source>
</reference>
<feature type="region of interest" description="Disordered" evidence="1">
    <location>
        <begin position="1"/>
        <end position="35"/>
    </location>
</feature>
<evidence type="ECO:0000313" key="3">
    <source>
        <dbReference type="Proteomes" id="UP001519460"/>
    </source>
</evidence>
<comment type="caution">
    <text evidence="2">The sequence shown here is derived from an EMBL/GenBank/DDBJ whole genome shotgun (WGS) entry which is preliminary data.</text>
</comment>
<evidence type="ECO:0000313" key="2">
    <source>
        <dbReference type="EMBL" id="KAK7504519.1"/>
    </source>
</evidence>
<feature type="compositionally biased region" description="Basic and acidic residues" evidence="1">
    <location>
        <begin position="8"/>
        <end position="23"/>
    </location>
</feature>
<accession>A0ABD0LZS4</accession>
<dbReference type="AlphaFoldDB" id="A0ABD0LZS4"/>
<sequence length="86" mass="9500">MQGLELGDGGRSRKSADSGEGVRTDNSTQDKDDDELSYAYYTCSQRRGDGMTSWKWGLGMSACNPFPLRSRSALLSDFPVTPLQHH</sequence>
<evidence type="ECO:0000256" key="1">
    <source>
        <dbReference type="SAM" id="MobiDB-lite"/>
    </source>
</evidence>
<organism evidence="2 3">
    <name type="scientific">Batillaria attramentaria</name>
    <dbReference type="NCBI Taxonomy" id="370345"/>
    <lineage>
        <taxon>Eukaryota</taxon>
        <taxon>Metazoa</taxon>
        <taxon>Spiralia</taxon>
        <taxon>Lophotrochozoa</taxon>
        <taxon>Mollusca</taxon>
        <taxon>Gastropoda</taxon>
        <taxon>Caenogastropoda</taxon>
        <taxon>Sorbeoconcha</taxon>
        <taxon>Cerithioidea</taxon>
        <taxon>Batillariidae</taxon>
        <taxon>Batillaria</taxon>
    </lineage>
</organism>
<dbReference type="EMBL" id="JACVVK020000015">
    <property type="protein sequence ID" value="KAK7504519.1"/>
    <property type="molecule type" value="Genomic_DNA"/>
</dbReference>
<dbReference type="Proteomes" id="UP001519460">
    <property type="component" value="Unassembled WGS sequence"/>
</dbReference>